<dbReference type="EMBL" id="JYDU01000040">
    <property type="protein sequence ID" value="KRX96741.1"/>
    <property type="molecule type" value="Genomic_DNA"/>
</dbReference>
<protein>
    <submittedName>
        <fullName evidence="2">Uncharacterized protein</fullName>
    </submittedName>
</protein>
<keyword evidence="1" id="KW-0812">Transmembrane</keyword>
<keyword evidence="1" id="KW-1133">Transmembrane helix</keyword>
<name>A0A0V0Y9B9_TRIPS</name>
<gene>
    <name evidence="2" type="ORF">T4E_3929</name>
</gene>
<dbReference type="AlphaFoldDB" id="A0A0V0Y9B9"/>
<evidence type="ECO:0000313" key="2">
    <source>
        <dbReference type="EMBL" id="KRX96741.1"/>
    </source>
</evidence>
<proteinExistence type="predicted"/>
<organism evidence="2 3">
    <name type="scientific">Trichinella pseudospiralis</name>
    <name type="common">Parasitic roundworm</name>
    <dbReference type="NCBI Taxonomy" id="6337"/>
    <lineage>
        <taxon>Eukaryota</taxon>
        <taxon>Metazoa</taxon>
        <taxon>Ecdysozoa</taxon>
        <taxon>Nematoda</taxon>
        <taxon>Enoplea</taxon>
        <taxon>Dorylaimia</taxon>
        <taxon>Trichinellida</taxon>
        <taxon>Trichinellidae</taxon>
        <taxon>Trichinella</taxon>
    </lineage>
</organism>
<dbReference type="Proteomes" id="UP000054815">
    <property type="component" value="Unassembled WGS sequence"/>
</dbReference>
<evidence type="ECO:0000313" key="3">
    <source>
        <dbReference type="Proteomes" id="UP000054815"/>
    </source>
</evidence>
<comment type="caution">
    <text evidence="2">The sequence shown here is derived from an EMBL/GenBank/DDBJ whole genome shotgun (WGS) entry which is preliminary data.</text>
</comment>
<reference evidence="2 3" key="1">
    <citation type="submission" date="2015-01" db="EMBL/GenBank/DDBJ databases">
        <title>Evolution of Trichinella species and genotypes.</title>
        <authorList>
            <person name="Korhonen P.K."/>
            <person name="Edoardo P."/>
            <person name="Giuseppe L.R."/>
            <person name="Gasser R.B."/>
        </authorList>
    </citation>
    <scope>NUCLEOTIDE SEQUENCE [LARGE SCALE GENOMIC DNA]</scope>
    <source>
        <strain evidence="2">ISS141</strain>
    </source>
</reference>
<accession>A0A0V0Y9B9</accession>
<feature type="transmembrane region" description="Helical" evidence="1">
    <location>
        <begin position="21"/>
        <end position="44"/>
    </location>
</feature>
<sequence>MAVRVKLNLLLCVSMIMDKMLTQFHCIIFLILPNVCFSCLMIWFGEWFGSFCSTGTVQQAQFDSLLLNDSTTNNIVILLLLLSLNGPCCVFHTFPVSLSGEMPFWLNGRFMKTEPLDRCSVSIKETQCALIFKELNHRVKHKLQCTFFVLCDSKQVVIIPKAILTV</sequence>
<keyword evidence="1" id="KW-0472">Membrane</keyword>
<evidence type="ECO:0000256" key="1">
    <source>
        <dbReference type="SAM" id="Phobius"/>
    </source>
</evidence>